<proteinExistence type="predicted"/>
<dbReference type="SUPFAM" id="SSF46894">
    <property type="entry name" value="C-terminal effector domain of the bipartite response regulators"/>
    <property type="match status" value="1"/>
</dbReference>
<dbReference type="PANTHER" id="PTHR43214">
    <property type="entry name" value="TWO-COMPONENT RESPONSE REGULATOR"/>
    <property type="match status" value="1"/>
</dbReference>
<organism evidence="3 4">
    <name type="scientific">Kribbella deserti</name>
    <dbReference type="NCBI Taxonomy" id="1926257"/>
    <lineage>
        <taxon>Bacteria</taxon>
        <taxon>Bacillati</taxon>
        <taxon>Actinomycetota</taxon>
        <taxon>Actinomycetes</taxon>
        <taxon>Propionibacteriales</taxon>
        <taxon>Kribbellaceae</taxon>
        <taxon>Kribbella</taxon>
    </lineage>
</organism>
<dbReference type="Proteomes" id="UP001589890">
    <property type="component" value="Unassembled WGS sequence"/>
</dbReference>
<dbReference type="CDD" id="cd06170">
    <property type="entry name" value="LuxR_C_like"/>
    <property type="match status" value="1"/>
</dbReference>
<keyword evidence="4" id="KW-1185">Reference proteome</keyword>
<evidence type="ECO:0000259" key="2">
    <source>
        <dbReference type="PROSITE" id="PS50043"/>
    </source>
</evidence>
<dbReference type="PRINTS" id="PR00038">
    <property type="entry name" value="HTHLUXR"/>
</dbReference>
<dbReference type="InterPro" id="IPR016032">
    <property type="entry name" value="Sig_transdc_resp-reg_C-effctor"/>
</dbReference>
<dbReference type="SMART" id="SM00421">
    <property type="entry name" value="HTH_LUXR"/>
    <property type="match status" value="1"/>
</dbReference>
<name>A0ABV6QZS9_9ACTN</name>
<evidence type="ECO:0000313" key="3">
    <source>
        <dbReference type="EMBL" id="MFC0629207.1"/>
    </source>
</evidence>
<evidence type="ECO:0000256" key="1">
    <source>
        <dbReference type="ARBA" id="ARBA00023125"/>
    </source>
</evidence>
<dbReference type="Pfam" id="PF00196">
    <property type="entry name" value="GerE"/>
    <property type="match status" value="1"/>
</dbReference>
<accession>A0ABV6QZS9</accession>
<dbReference type="RefSeq" id="WP_380056880.1">
    <property type="nucleotide sequence ID" value="NZ_JBHLTC010000047.1"/>
</dbReference>
<comment type="caution">
    <text evidence="3">The sequence shown here is derived from an EMBL/GenBank/DDBJ whole genome shotgun (WGS) entry which is preliminary data.</text>
</comment>
<gene>
    <name evidence="3" type="ORF">ACFFGN_34400</name>
</gene>
<evidence type="ECO:0000313" key="4">
    <source>
        <dbReference type="Proteomes" id="UP001589890"/>
    </source>
</evidence>
<reference evidence="3 4" key="1">
    <citation type="submission" date="2024-09" db="EMBL/GenBank/DDBJ databases">
        <authorList>
            <person name="Sun Q."/>
            <person name="Mori K."/>
        </authorList>
    </citation>
    <scope>NUCLEOTIDE SEQUENCE [LARGE SCALE GENOMIC DNA]</scope>
    <source>
        <strain evidence="3 4">CGMCC 1.15906</strain>
    </source>
</reference>
<keyword evidence="1" id="KW-0238">DNA-binding</keyword>
<dbReference type="InterPro" id="IPR000792">
    <property type="entry name" value="Tscrpt_reg_LuxR_C"/>
</dbReference>
<sequence>MKVTRGMFALGEPGGRPVRVVIVAPNPVIRAGVATLIGREPALQIAATVADESGLGSLVVRPDVLLVDTVLREGVVALALGRAEARIPKVPIVALVTGEVPAVADLRAYALAEVDAIVSTTDDIGTAVLAVCSGGADGGWVSPALGAALLRDGNWLATPAKAVDHGPHPSARRPVCGQVTASERAVLLLVADGYTDREIAGRLRRSERVVKYHVSNLLTKFQAKNRAHAVYLAIRTGLLAADCAVGQGLNGQGKLVHSTRDGN</sequence>
<protein>
    <submittedName>
        <fullName evidence="3">LuxR C-terminal-related transcriptional regulator</fullName>
    </submittedName>
</protein>
<feature type="domain" description="HTH luxR-type" evidence="2">
    <location>
        <begin position="170"/>
        <end position="237"/>
    </location>
</feature>
<dbReference type="PANTHER" id="PTHR43214:SF43">
    <property type="entry name" value="TWO-COMPONENT RESPONSE REGULATOR"/>
    <property type="match status" value="1"/>
</dbReference>
<dbReference type="Gene3D" id="3.40.50.2300">
    <property type="match status" value="1"/>
</dbReference>
<dbReference type="EMBL" id="JBHLTC010000047">
    <property type="protein sequence ID" value="MFC0629207.1"/>
    <property type="molecule type" value="Genomic_DNA"/>
</dbReference>
<dbReference type="PROSITE" id="PS50043">
    <property type="entry name" value="HTH_LUXR_2"/>
    <property type="match status" value="1"/>
</dbReference>
<dbReference type="InterPro" id="IPR039420">
    <property type="entry name" value="WalR-like"/>
</dbReference>